<dbReference type="AlphaFoldDB" id="A0AB36TJ68"/>
<dbReference type="EMBL" id="PDBW01000001">
    <property type="protein sequence ID" value="PFH03957.1"/>
    <property type="molecule type" value="Genomic_DNA"/>
</dbReference>
<organism evidence="1 2">
    <name type="scientific">Acetivibrio thermocellus AD2</name>
    <dbReference type="NCBI Taxonomy" id="1138384"/>
    <lineage>
        <taxon>Bacteria</taxon>
        <taxon>Bacillati</taxon>
        <taxon>Bacillota</taxon>
        <taxon>Clostridia</taxon>
        <taxon>Eubacteriales</taxon>
        <taxon>Oscillospiraceae</taxon>
        <taxon>Acetivibrio</taxon>
    </lineage>
</organism>
<reference evidence="1 2" key="1">
    <citation type="submission" date="2017-09" db="EMBL/GenBank/DDBJ databases">
        <title>Evaluation of Pacific Biosciences Sequencing Technology to Finishing C. thermocellum Genome Sequences.</title>
        <authorList>
            <person name="Brown S."/>
        </authorList>
    </citation>
    <scope>NUCLEOTIDE SEQUENCE [LARGE SCALE GENOMIC DNA]</scope>
    <source>
        <strain evidence="1 2">AD2</strain>
    </source>
</reference>
<name>A0AB36TJ68_ACETH</name>
<sequence length="117" mass="13597">MLTSDIAACCRRLRLSRNIVEMSGKIQAVSHQEYLLKLLQSEIRHREELKKDKLLKKAGFYTIKTFESFRFDEVKLPSGVTPEYLRNILKSASLSKTNTISSCTAMWAQERRIFQLL</sequence>
<dbReference type="Proteomes" id="UP000223596">
    <property type="component" value="Unassembled WGS sequence"/>
</dbReference>
<gene>
    <name evidence="1" type="ORF">M972_112776</name>
</gene>
<comment type="caution">
    <text evidence="1">The sequence shown here is derived from an EMBL/GenBank/DDBJ whole genome shotgun (WGS) entry which is preliminary data.</text>
</comment>
<protein>
    <recommendedName>
        <fullName evidence="3">IstB-like ATP-binding protein domain-containing protein</fullName>
    </recommendedName>
</protein>
<proteinExistence type="predicted"/>
<evidence type="ECO:0008006" key="3">
    <source>
        <dbReference type="Google" id="ProtNLM"/>
    </source>
</evidence>
<evidence type="ECO:0000313" key="1">
    <source>
        <dbReference type="EMBL" id="PFH03957.1"/>
    </source>
</evidence>
<accession>A0AB36TJ68</accession>
<evidence type="ECO:0000313" key="2">
    <source>
        <dbReference type="Proteomes" id="UP000223596"/>
    </source>
</evidence>